<evidence type="ECO:0000313" key="17">
    <source>
        <dbReference type="RefSeq" id="XP_025424247.1"/>
    </source>
</evidence>
<dbReference type="Gene3D" id="3.30.2160.10">
    <property type="entry name" value="Hect, E3 ligase catalytic domain"/>
    <property type="match status" value="1"/>
</dbReference>
<dbReference type="Proteomes" id="UP000694846">
    <property type="component" value="Unplaced"/>
</dbReference>
<dbReference type="PANTHER" id="PTHR45700">
    <property type="entry name" value="UBIQUITIN-PROTEIN LIGASE E3C"/>
    <property type="match status" value="1"/>
</dbReference>
<dbReference type="InterPro" id="IPR044611">
    <property type="entry name" value="E3A/B/C-like"/>
</dbReference>
<dbReference type="Pfam" id="PF00632">
    <property type="entry name" value="HECT"/>
    <property type="match status" value="1"/>
</dbReference>
<dbReference type="SMART" id="SM00119">
    <property type="entry name" value="HECTc"/>
    <property type="match status" value="1"/>
</dbReference>
<dbReference type="GO" id="GO:0006511">
    <property type="term" value="P:ubiquitin-dependent protein catabolic process"/>
    <property type="evidence" value="ECO:0007669"/>
    <property type="project" value="TreeGrafter"/>
</dbReference>
<dbReference type="PROSITE" id="PS50237">
    <property type="entry name" value="HECT"/>
    <property type="match status" value="1"/>
</dbReference>
<proteinExistence type="inferred from homology"/>
<comment type="subunit">
    <text evidence="9">Interacts with 26S proteasomes. Interacts (via the HECT domain) with UBE2D1 and, less efficiently, with UBE2L3.</text>
</comment>
<evidence type="ECO:0000256" key="3">
    <source>
        <dbReference type="ARBA" id="ARBA00012485"/>
    </source>
</evidence>
<dbReference type="GO" id="GO:0061630">
    <property type="term" value="F:ubiquitin protein ligase activity"/>
    <property type="evidence" value="ECO:0007669"/>
    <property type="project" value="UniProtKB-EC"/>
</dbReference>
<evidence type="ECO:0000256" key="8">
    <source>
        <dbReference type="ARBA" id="ARBA00061050"/>
    </source>
</evidence>
<reference evidence="17" key="2">
    <citation type="submission" date="2025-04" db="UniProtKB">
        <authorList>
            <consortium name="RefSeq"/>
        </authorList>
    </citation>
    <scope>IDENTIFICATION</scope>
    <source>
        <tissue evidence="17">Whole body</tissue>
    </source>
</reference>
<keyword evidence="5" id="KW-0808">Transferase</keyword>
<dbReference type="PROSITE" id="PS50096">
    <property type="entry name" value="IQ"/>
    <property type="match status" value="1"/>
</dbReference>
<comment type="pathway">
    <text evidence="2">Protein modification; protein ubiquitination.</text>
</comment>
<dbReference type="Gene3D" id="3.30.2410.10">
    <property type="entry name" value="Hect, E3 ligase catalytic domain"/>
    <property type="match status" value="1"/>
</dbReference>
<keyword evidence="16" id="KW-1185">Reference proteome</keyword>
<evidence type="ECO:0000256" key="7">
    <source>
        <dbReference type="ARBA" id="ARBA00022843"/>
    </source>
</evidence>
<name>A0A2S2PWD8_9HEMI</name>
<dbReference type="GO" id="GO:0009966">
    <property type="term" value="P:regulation of signal transduction"/>
    <property type="evidence" value="ECO:0007669"/>
    <property type="project" value="UniProtKB-ARBA"/>
</dbReference>
<reference evidence="15" key="1">
    <citation type="submission" date="2018-04" db="EMBL/GenBank/DDBJ databases">
        <title>Transcriptome assembly of Sipha flava.</title>
        <authorList>
            <person name="Scully E.D."/>
            <person name="Geib S.M."/>
            <person name="Palmer N.A."/>
            <person name="Koch K."/>
            <person name="Bradshaw J."/>
            <person name="Heng-Moss T."/>
            <person name="Sarath G."/>
        </authorList>
    </citation>
    <scope>NUCLEOTIDE SEQUENCE</scope>
</reference>
<organism evidence="15">
    <name type="scientific">Sipha flava</name>
    <name type="common">yellow sugarcane aphid</name>
    <dbReference type="NCBI Taxonomy" id="143950"/>
    <lineage>
        <taxon>Eukaryota</taxon>
        <taxon>Metazoa</taxon>
        <taxon>Ecdysozoa</taxon>
        <taxon>Arthropoda</taxon>
        <taxon>Hexapoda</taxon>
        <taxon>Insecta</taxon>
        <taxon>Pterygota</taxon>
        <taxon>Neoptera</taxon>
        <taxon>Paraneoptera</taxon>
        <taxon>Hemiptera</taxon>
        <taxon>Sternorrhyncha</taxon>
        <taxon>Aphidomorpha</taxon>
        <taxon>Aphidoidea</taxon>
        <taxon>Aphididae</taxon>
        <taxon>Sipha</taxon>
    </lineage>
</organism>
<keyword evidence="4" id="KW-1017">Isopeptide bond</keyword>
<evidence type="ECO:0000259" key="14">
    <source>
        <dbReference type="PROSITE" id="PS50237"/>
    </source>
</evidence>
<dbReference type="Gene3D" id="3.90.1750.10">
    <property type="entry name" value="Hect, E3 ligase catalytic domains"/>
    <property type="match status" value="1"/>
</dbReference>
<evidence type="ECO:0000256" key="10">
    <source>
        <dbReference type="ARBA" id="ARBA00067506"/>
    </source>
</evidence>
<protein>
    <recommendedName>
        <fullName evidence="10">Ubiquitin-protein ligase E3C</fullName>
        <ecNumber evidence="3">2.3.2.26</ecNumber>
    </recommendedName>
    <alternativeName>
        <fullName evidence="11">HECT-type ubiquitin transferase E3C</fullName>
    </alternativeName>
    <alternativeName>
        <fullName evidence="12">RTA-associated ubiquitin ligase</fullName>
    </alternativeName>
</protein>
<dbReference type="EMBL" id="GGMS01000568">
    <property type="protein sequence ID" value="MBY69771.1"/>
    <property type="molecule type" value="Transcribed_RNA"/>
</dbReference>
<keyword evidence="15 17" id="KW-0436">Ligase</keyword>
<evidence type="ECO:0000256" key="4">
    <source>
        <dbReference type="ARBA" id="ARBA00022499"/>
    </source>
</evidence>
<dbReference type="FunFam" id="3.30.2410.10:FF:000011">
    <property type="entry name" value="Putative Ubiquitin-protein ligase E3C"/>
    <property type="match status" value="1"/>
</dbReference>
<evidence type="ECO:0000313" key="16">
    <source>
        <dbReference type="Proteomes" id="UP000694846"/>
    </source>
</evidence>
<dbReference type="EC" id="2.3.2.26" evidence="3"/>
<evidence type="ECO:0000256" key="9">
    <source>
        <dbReference type="ARBA" id="ARBA00063372"/>
    </source>
</evidence>
<evidence type="ECO:0000256" key="6">
    <source>
        <dbReference type="ARBA" id="ARBA00022786"/>
    </source>
</evidence>
<evidence type="ECO:0000256" key="1">
    <source>
        <dbReference type="ARBA" id="ARBA00000885"/>
    </source>
</evidence>
<feature type="domain" description="HECT" evidence="14">
    <location>
        <begin position="753"/>
        <end position="1090"/>
    </location>
</feature>
<dbReference type="CDD" id="cd00078">
    <property type="entry name" value="HECTc"/>
    <property type="match status" value="1"/>
</dbReference>
<dbReference type="SUPFAM" id="SSF56204">
    <property type="entry name" value="Hect, E3 ligase catalytic domain"/>
    <property type="match status" value="1"/>
</dbReference>
<dbReference type="InterPro" id="IPR000569">
    <property type="entry name" value="HECT_dom"/>
</dbReference>
<evidence type="ECO:0000256" key="5">
    <source>
        <dbReference type="ARBA" id="ARBA00022679"/>
    </source>
</evidence>
<evidence type="ECO:0000313" key="15">
    <source>
        <dbReference type="EMBL" id="MBY69771.1"/>
    </source>
</evidence>
<dbReference type="PANTHER" id="PTHR45700:SF2">
    <property type="entry name" value="UBIQUITIN-PROTEIN LIGASE E3C"/>
    <property type="match status" value="1"/>
</dbReference>
<comment type="catalytic activity">
    <reaction evidence="1">
        <text>S-ubiquitinyl-[E2 ubiquitin-conjugating enzyme]-L-cysteine + [acceptor protein]-L-lysine = [E2 ubiquitin-conjugating enzyme]-L-cysteine + N(6)-ubiquitinyl-[acceptor protein]-L-lysine.</text>
        <dbReference type="EC" id="2.3.2.26"/>
    </reaction>
</comment>
<dbReference type="FunFam" id="3.30.2160.10:FF:000002">
    <property type="entry name" value="Putative Ubiquitin-protein ligase E3C"/>
    <property type="match status" value="1"/>
</dbReference>
<dbReference type="InterPro" id="IPR035983">
    <property type="entry name" value="Hect_E3_ubiquitin_ligase"/>
</dbReference>
<feature type="active site" description="Glycyl thioester intermediate" evidence="13">
    <location>
        <position position="1058"/>
    </location>
</feature>
<gene>
    <name evidence="15" type="primary">Ube3c_1</name>
    <name evidence="17" type="synonym">LOC112693407</name>
    <name evidence="15" type="ORF">g.112112</name>
</gene>
<dbReference type="OrthoDB" id="8068875at2759"/>
<dbReference type="FunFam" id="3.90.1750.10:FF:000014">
    <property type="entry name" value="Putative Ubiquitin-protein ligase E3C"/>
    <property type="match status" value="1"/>
</dbReference>
<dbReference type="GO" id="GO:0016874">
    <property type="term" value="F:ligase activity"/>
    <property type="evidence" value="ECO:0007669"/>
    <property type="project" value="UniProtKB-KW"/>
</dbReference>
<keyword evidence="6 13" id="KW-0833">Ubl conjugation pathway</keyword>
<evidence type="ECO:0000256" key="11">
    <source>
        <dbReference type="ARBA" id="ARBA00077269"/>
    </source>
</evidence>
<evidence type="ECO:0000256" key="2">
    <source>
        <dbReference type="ARBA" id="ARBA00004906"/>
    </source>
</evidence>
<evidence type="ECO:0000256" key="12">
    <source>
        <dbReference type="ARBA" id="ARBA00081642"/>
    </source>
</evidence>
<dbReference type="GO" id="GO:0000209">
    <property type="term" value="P:protein polyubiquitination"/>
    <property type="evidence" value="ECO:0007669"/>
    <property type="project" value="InterPro"/>
</dbReference>
<keyword evidence="7" id="KW-0832">Ubl conjugation</keyword>
<accession>A0A2S2PWD8</accession>
<dbReference type="AlphaFoldDB" id="A0A2S2PWD8"/>
<evidence type="ECO:0000256" key="13">
    <source>
        <dbReference type="PROSITE-ProRule" id="PRU00104"/>
    </source>
</evidence>
<sequence length="1090" mass="125941">MYSFEGDFRRKPEQNYAGASVHEPVSNLILRARYEREKREEARREQRRVVRVQSCVRSFITRKKFKQHYRTVFDETVINLKNTQPSEEVLSNLVKNLVFFHDRENDSQRLIWLSQHILRNSTKLLRSSLDRNASWYWHLKWILSFNIDLLNSSNLESFATPLRIIEEFTSVESYKKILGSENAILALRDLFQYLVKKCYFDSLHKILDTKIPAMFDVEDTPAPPLAKSILEFVKRPFSVRSPTFLDEYTSIIMDHFVRTFLKGPVSDINHKFILPKLSLDQNKIDYVGPDFRQLVMSLAHSSTQFETNTNLFYSLLILEPSCEDYSFVVKCHQTGREMNAITDYLDILSTLTSRLVEPPVIDYISKTWMYKDLCQDSSDNESDDESNENEKLFCGISEDELEILKLCSELLNDPVRVYRIIKYVEESCSKDSINFLLTPVCKLCHYLLMSHKLAVHKYRLLYTLALNAEILHHLWKTILKTEQQSLFGPSLVTTSLVTVISRGTNLAPGDFNRVVPLLATFCSLFSLLISTLHDAEFNKAVGNNSEQFTNHSLKFTIADLVSITSILKDVALGLIELAYPDSRPSIMPYSNNTNQNAQTSIWSHLLRVTVVLLRQLHSRDLRCKFCPEGHWVSNRFTMNSAYDKPSNMHFMQYTRRSRLNYRPFRGIPVISMDNLDEGPPLTTRQVRILTVLKEIPFVLPFEERVIVFQGLLLNNKIEYQNADAHFMVGSHIHITIRRNYLYEDAFEKLSIENEPEIRQTLRVHMKSAAGLDEAGVDGGGLLREFLSELLKTAFDPNRGFFKITNDNMLYPNPYVHLIQQNFASHYFFIGRMLGKALYENLLVELPLAEFFLSKIIGRQTEIDVHHLASLDPLMYRNLLSLKNYDGDVIDLGLDFTIVIDEFGQTRVAELKPDGANIAVTNQNRIEYIHLMADYKLNKQIRKQCYFFKQGLANVISLDWLRMFSNREVQVLISGAEVPVDIEDLKNHTNYVGGYTPDDPAINLFWTVVNDFTDEEKTKLLKFVTSCSRPPLLGFKELYPPFCIQKVSSSDRLPTASTCMNLLKMPVFKDYETLKTKLLYAIQSGAGFELS</sequence>
<dbReference type="RefSeq" id="XP_025424247.1">
    <property type="nucleotide sequence ID" value="XM_025568462.1"/>
</dbReference>
<comment type="similarity">
    <text evidence="8">Belongs to the UBE3C family.</text>
</comment>